<dbReference type="Proteomes" id="UP001295423">
    <property type="component" value="Unassembled WGS sequence"/>
</dbReference>
<dbReference type="EMBL" id="CAKOGP040000779">
    <property type="protein sequence ID" value="CAJ1939297.1"/>
    <property type="molecule type" value="Genomic_DNA"/>
</dbReference>
<feature type="region of interest" description="Disordered" evidence="1">
    <location>
        <begin position="1"/>
        <end position="52"/>
    </location>
</feature>
<reference evidence="2" key="1">
    <citation type="submission" date="2023-08" db="EMBL/GenBank/DDBJ databases">
        <authorList>
            <person name="Audoor S."/>
            <person name="Bilcke G."/>
        </authorList>
    </citation>
    <scope>NUCLEOTIDE SEQUENCE</scope>
</reference>
<feature type="compositionally biased region" description="Polar residues" evidence="1">
    <location>
        <begin position="1"/>
        <end position="14"/>
    </location>
</feature>
<organism evidence="2 4">
    <name type="scientific">Cylindrotheca closterium</name>
    <dbReference type="NCBI Taxonomy" id="2856"/>
    <lineage>
        <taxon>Eukaryota</taxon>
        <taxon>Sar</taxon>
        <taxon>Stramenopiles</taxon>
        <taxon>Ochrophyta</taxon>
        <taxon>Bacillariophyta</taxon>
        <taxon>Bacillariophyceae</taxon>
        <taxon>Bacillariophycidae</taxon>
        <taxon>Bacillariales</taxon>
        <taxon>Bacillariaceae</taxon>
        <taxon>Cylindrotheca</taxon>
    </lineage>
</organism>
<evidence type="ECO:0000256" key="1">
    <source>
        <dbReference type="SAM" id="MobiDB-lite"/>
    </source>
</evidence>
<name>A0AAD2CM80_9STRA</name>
<keyword evidence="4" id="KW-1185">Reference proteome</keyword>
<dbReference type="AlphaFoldDB" id="A0AAD2CM80"/>
<evidence type="ECO:0000313" key="2">
    <source>
        <dbReference type="EMBL" id="CAJ1939297.1"/>
    </source>
</evidence>
<gene>
    <name evidence="3" type="ORF">CYCCA115_LOCUS23922</name>
    <name evidence="2" type="ORF">CYCCA115_LOCUS6526</name>
</gene>
<accession>A0AAD2CM80</accession>
<feature type="region of interest" description="Disordered" evidence="1">
    <location>
        <begin position="181"/>
        <end position="215"/>
    </location>
</feature>
<evidence type="ECO:0000313" key="4">
    <source>
        <dbReference type="Proteomes" id="UP001295423"/>
    </source>
</evidence>
<comment type="caution">
    <text evidence="2">The sequence shown here is derived from an EMBL/GenBank/DDBJ whole genome shotgun (WGS) entry which is preliminary data.</text>
</comment>
<proteinExistence type="predicted"/>
<protein>
    <submittedName>
        <fullName evidence="2">Uncharacterized protein</fullName>
    </submittedName>
</protein>
<feature type="compositionally biased region" description="Low complexity" evidence="1">
    <location>
        <begin position="195"/>
        <end position="207"/>
    </location>
</feature>
<evidence type="ECO:0000313" key="3">
    <source>
        <dbReference type="EMBL" id="CAJ1969864.1"/>
    </source>
</evidence>
<sequence>MLNTRPQSPTMATNTEKEHHSDTQDVLLDSQEEETTSRRVRFSVDENDTQSAPNQELTAEMISELWYTHEEVTGFKQEIRTLVIRRMQKGSLTEDEMAGLEKYHPQRSEYKKSAKHHILHAQTKRRGPEFLRSISRRCTAWARAIATEQGFHDYCAVYDPWDGLNFESVIVAADTNDSSVTITEKRMRNEEVEASQRSSSSSSAAASKRQRLSPR</sequence>
<dbReference type="EMBL" id="CAKOGP040002435">
    <property type="protein sequence ID" value="CAJ1969864.1"/>
    <property type="molecule type" value="Genomic_DNA"/>
</dbReference>